<dbReference type="EMBL" id="CP117167">
    <property type="protein sequence ID" value="WCT14796.1"/>
    <property type="molecule type" value="Genomic_DNA"/>
</dbReference>
<gene>
    <name evidence="1" type="ORF">PQO05_12695</name>
</gene>
<protein>
    <submittedName>
        <fullName evidence="1">Uncharacterized protein</fullName>
    </submittedName>
</protein>
<dbReference type="InterPro" id="IPR043754">
    <property type="entry name" value="DUF5700"/>
</dbReference>
<evidence type="ECO:0000313" key="1">
    <source>
        <dbReference type="EMBL" id="WCT14796.1"/>
    </source>
</evidence>
<dbReference type="Proteomes" id="UP001216139">
    <property type="component" value="Chromosome"/>
</dbReference>
<name>A0ABY7TFF6_9SPHI</name>
<keyword evidence="2" id="KW-1185">Reference proteome</keyword>
<dbReference type="Pfam" id="PF18958">
    <property type="entry name" value="DUF5700"/>
    <property type="match status" value="1"/>
</dbReference>
<reference evidence="1 2" key="1">
    <citation type="submission" date="2023-02" db="EMBL/GenBank/DDBJ databases">
        <title>Genome sequence of Mucilaginibacter jinjuensis strain KACC 16571.</title>
        <authorList>
            <person name="Kim S."/>
            <person name="Heo J."/>
            <person name="Kwon S.-W."/>
        </authorList>
    </citation>
    <scope>NUCLEOTIDE SEQUENCE [LARGE SCALE GENOMIC DNA]</scope>
    <source>
        <strain evidence="1 2">KACC 16571</strain>
    </source>
</reference>
<sequence length="356" mass="40996">MKPLTKIYLLFTIAFLSIIHISKAQSINIDAVTAYWKLTDKLKQNIPLTDEQWNTFIAIDGNKTYAESEFTARDLGYYRKAIEIVYMPKNDSIMKVNLKAQNWYCMLAKRYKDEETALKAYLANTIQNPAYFNNAYQYVYEYLPKKAQHHVEGLKLYYNCLSNDAVSYPNGLFFSLLSVIDNAKAKTGTLEAHELHHRLRPRLDFDSTKVSNAHADGLLWAITAIPNEGIADMIDKPGDYRIDTAGIKEWLLDPAPATLKSLDSCMQLMAANKTTGLEKIRYYRNMLKSTVGHMPGFYMARVIVKNGYKKQMVNLSDDPFQFFFTYNKAAKKDNEHPYIFSDVSINYLKELRKTLN</sequence>
<evidence type="ECO:0000313" key="2">
    <source>
        <dbReference type="Proteomes" id="UP001216139"/>
    </source>
</evidence>
<accession>A0ABY7TFF6</accession>
<proteinExistence type="predicted"/>
<dbReference type="RefSeq" id="WP_273633291.1">
    <property type="nucleotide sequence ID" value="NZ_CP117167.1"/>
</dbReference>
<organism evidence="1 2">
    <name type="scientific">Mucilaginibacter jinjuensis</name>
    <dbReference type="NCBI Taxonomy" id="1176721"/>
    <lineage>
        <taxon>Bacteria</taxon>
        <taxon>Pseudomonadati</taxon>
        <taxon>Bacteroidota</taxon>
        <taxon>Sphingobacteriia</taxon>
        <taxon>Sphingobacteriales</taxon>
        <taxon>Sphingobacteriaceae</taxon>
        <taxon>Mucilaginibacter</taxon>
    </lineage>
</organism>